<name>A0AAV6RXJ0_SOLSE</name>
<accession>A0AAV6RXJ0</accession>
<evidence type="ECO:0000313" key="1">
    <source>
        <dbReference type="EMBL" id="KAG7508980.1"/>
    </source>
</evidence>
<sequence>MDKTKERELHHREELLTRCIPAAGPQLDSKVKFTFLGCWEECCPLGLWIRPVDYKSGSTDGDWDTHLPEISTALTRSTQTLCLNHTCIDQIY</sequence>
<dbReference type="EMBL" id="JAGKHQ010000009">
    <property type="protein sequence ID" value="KAG7508980.1"/>
    <property type="molecule type" value="Genomic_DNA"/>
</dbReference>
<keyword evidence="2" id="KW-1185">Reference proteome</keyword>
<dbReference type="Proteomes" id="UP000693946">
    <property type="component" value="Linkage Group LG17"/>
</dbReference>
<proteinExistence type="predicted"/>
<protein>
    <submittedName>
        <fullName evidence="1">Uncharacterized protein</fullName>
    </submittedName>
</protein>
<organism evidence="1 2">
    <name type="scientific">Solea senegalensis</name>
    <name type="common">Senegalese sole</name>
    <dbReference type="NCBI Taxonomy" id="28829"/>
    <lineage>
        <taxon>Eukaryota</taxon>
        <taxon>Metazoa</taxon>
        <taxon>Chordata</taxon>
        <taxon>Craniata</taxon>
        <taxon>Vertebrata</taxon>
        <taxon>Euteleostomi</taxon>
        <taxon>Actinopterygii</taxon>
        <taxon>Neopterygii</taxon>
        <taxon>Teleostei</taxon>
        <taxon>Neoteleostei</taxon>
        <taxon>Acanthomorphata</taxon>
        <taxon>Carangaria</taxon>
        <taxon>Pleuronectiformes</taxon>
        <taxon>Pleuronectoidei</taxon>
        <taxon>Soleidae</taxon>
        <taxon>Solea</taxon>
    </lineage>
</organism>
<dbReference type="AlphaFoldDB" id="A0AAV6RXJ0"/>
<reference evidence="1 2" key="1">
    <citation type="journal article" date="2021" name="Sci. Rep.">
        <title>Chromosome anchoring in Senegalese sole (Solea senegalensis) reveals sex-associated markers and genome rearrangements in flatfish.</title>
        <authorList>
            <person name="Guerrero-Cozar I."/>
            <person name="Gomez-Garrido J."/>
            <person name="Berbel C."/>
            <person name="Martinez-Blanch J.F."/>
            <person name="Alioto T."/>
            <person name="Claros M.G."/>
            <person name="Gagnaire P.A."/>
            <person name="Manchado M."/>
        </authorList>
    </citation>
    <scope>NUCLEOTIDE SEQUENCE [LARGE SCALE GENOMIC DNA]</scope>
    <source>
        <strain evidence="1">Sse05_10M</strain>
    </source>
</reference>
<comment type="caution">
    <text evidence="1">The sequence shown here is derived from an EMBL/GenBank/DDBJ whole genome shotgun (WGS) entry which is preliminary data.</text>
</comment>
<gene>
    <name evidence="1" type="ORF">JOB18_030714</name>
</gene>
<evidence type="ECO:0000313" key="2">
    <source>
        <dbReference type="Proteomes" id="UP000693946"/>
    </source>
</evidence>